<dbReference type="Proteomes" id="UP000292346">
    <property type="component" value="Unassembled WGS sequence"/>
</dbReference>
<sequence>MEEVQEPAKRRWRFEPVSAVLLFIALVVAVAGWVDVKDSYLLKQRGEVATATVLDKTTDEHGTTRIAVRFVTRDGATVRARTENYKHAQKGEPIEVVYDPLHPQRMQAADWSLDYWKSAVVFGAGVLGLLIAAAFKFRRRRSS</sequence>
<dbReference type="EMBL" id="SJJZ01000004">
    <property type="protein sequence ID" value="TCC03761.1"/>
    <property type="molecule type" value="Genomic_DNA"/>
</dbReference>
<evidence type="ECO:0000256" key="1">
    <source>
        <dbReference type="SAM" id="Phobius"/>
    </source>
</evidence>
<organism evidence="3 4">
    <name type="scientific">Kribbella soli</name>
    <dbReference type="NCBI Taxonomy" id="1124743"/>
    <lineage>
        <taxon>Bacteria</taxon>
        <taxon>Bacillati</taxon>
        <taxon>Actinomycetota</taxon>
        <taxon>Actinomycetes</taxon>
        <taxon>Propionibacteriales</taxon>
        <taxon>Kribbellaceae</taxon>
        <taxon>Kribbella</taxon>
    </lineage>
</organism>
<dbReference type="AlphaFoldDB" id="A0A4R0H0H4"/>
<evidence type="ECO:0000259" key="2">
    <source>
        <dbReference type="Pfam" id="PF12158"/>
    </source>
</evidence>
<accession>A0A4R0H0H4</accession>
<keyword evidence="1" id="KW-0812">Transmembrane</keyword>
<name>A0A4R0H0H4_9ACTN</name>
<gene>
    <name evidence="3" type="ORF">E0H45_32090</name>
</gene>
<dbReference type="InterPro" id="IPR021994">
    <property type="entry name" value="DUF3592"/>
</dbReference>
<evidence type="ECO:0000313" key="3">
    <source>
        <dbReference type="EMBL" id="TCC03761.1"/>
    </source>
</evidence>
<reference evidence="3 4" key="1">
    <citation type="submission" date="2019-02" db="EMBL/GenBank/DDBJ databases">
        <title>Kribbella capetownensis sp. nov. and Kribbella speibonae sp. nov., isolated from soil.</title>
        <authorList>
            <person name="Curtis S.M."/>
            <person name="Norton I."/>
            <person name="Everest G.J."/>
            <person name="Meyers P.R."/>
        </authorList>
    </citation>
    <scope>NUCLEOTIDE SEQUENCE [LARGE SCALE GENOMIC DNA]</scope>
    <source>
        <strain evidence="3 4">KCTC 29219</strain>
    </source>
</reference>
<keyword evidence="4" id="KW-1185">Reference proteome</keyword>
<feature type="transmembrane region" description="Helical" evidence="1">
    <location>
        <begin position="115"/>
        <end position="135"/>
    </location>
</feature>
<keyword evidence="1" id="KW-1133">Transmembrane helix</keyword>
<proteinExistence type="predicted"/>
<evidence type="ECO:0000313" key="4">
    <source>
        <dbReference type="Proteomes" id="UP000292346"/>
    </source>
</evidence>
<comment type="caution">
    <text evidence="3">The sequence shown here is derived from an EMBL/GenBank/DDBJ whole genome shotgun (WGS) entry which is preliminary data.</text>
</comment>
<dbReference type="Pfam" id="PF12158">
    <property type="entry name" value="DUF3592"/>
    <property type="match status" value="1"/>
</dbReference>
<dbReference type="OrthoDB" id="3830998at2"/>
<protein>
    <submittedName>
        <fullName evidence="3">DUF3592 domain-containing protein</fullName>
    </submittedName>
</protein>
<keyword evidence="1" id="KW-0472">Membrane</keyword>
<feature type="transmembrane region" description="Helical" evidence="1">
    <location>
        <begin position="12"/>
        <end position="34"/>
    </location>
</feature>
<feature type="domain" description="DUF3592" evidence="2">
    <location>
        <begin position="50"/>
        <end position="105"/>
    </location>
</feature>